<dbReference type="AlphaFoldDB" id="A0A392TTD3"/>
<keyword evidence="3" id="KW-1185">Reference proteome</keyword>
<proteinExistence type="predicted"/>
<reference evidence="2 3" key="1">
    <citation type="journal article" date="2018" name="Front. Plant Sci.">
        <title>Red Clover (Trifolium pratense) and Zigzag Clover (T. medium) - A Picture of Genomic Similarities and Differences.</title>
        <authorList>
            <person name="Dluhosova J."/>
            <person name="Istvanek J."/>
            <person name="Nedelnik J."/>
            <person name="Repkova J."/>
        </authorList>
    </citation>
    <scope>NUCLEOTIDE SEQUENCE [LARGE SCALE GENOMIC DNA]</scope>
    <source>
        <strain evidence="3">cv. 10/8</strain>
        <tissue evidence="2">Leaf</tissue>
    </source>
</reference>
<evidence type="ECO:0000313" key="2">
    <source>
        <dbReference type="EMBL" id="MCI64471.1"/>
    </source>
</evidence>
<dbReference type="EMBL" id="LXQA010656609">
    <property type="protein sequence ID" value="MCI64471.1"/>
    <property type="molecule type" value="Genomic_DNA"/>
</dbReference>
<comment type="caution">
    <text evidence="2">The sequence shown here is derived from an EMBL/GenBank/DDBJ whole genome shotgun (WGS) entry which is preliminary data.</text>
</comment>
<feature type="region of interest" description="Disordered" evidence="1">
    <location>
        <begin position="1"/>
        <end position="44"/>
    </location>
</feature>
<sequence>AQRTCKSNNPKVSGWSEEASGWTLAQRASPRPASSLLPGFSKAP</sequence>
<feature type="compositionally biased region" description="Polar residues" evidence="1">
    <location>
        <begin position="1"/>
        <end position="11"/>
    </location>
</feature>
<name>A0A392TTD3_9FABA</name>
<organism evidence="2 3">
    <name type="scientific">Trifolium medium</name>
    <dbReference type="NCBI Taxonomy" id="97028"/>
    <lineage>
        <taxon>Eukaryota</taxon>
        <taxon>Viridiplantae</taxon>
        <taxon>Streptophyta</taxon>
        <taxon>Embryophyta</taxon>
        <taxon>Tracheophyta</taxon>
        <taxon>Spermatophyta</taxon>
        <taxon>Magnoliopsida</taxon>
        <taxon>eudicotyledons</taxon>
        <taxon>Gunneridae</taxon>
        <taxon>Pentapetalae</taxon>
        <taxon>rosids</taxon>
        <taxon>fabids</taxon>
        <taxon>Fabales</taxon>
        <taxon>Fabaceae</taxon>
        <taxon>Papilionoideae</taxon>
        <taxon>50 kb inversion clade</taxon>
        <taxon>NPAAA clade</taxon>
        <taxon>Hologalegina</taxon>
        <taxon>IRL clade</taxon>
        <taxon>Trifolieae</taxon>
        <taxon>Trifolium</taxon>
    </lineage>
</organism>
<feature type="non-terminal residue" evidence="2">
    <location>
        <position position="1"/>
    </location>
</feature>
<protein>
    <submittedName>
        <fullName evidence="2">Uncharacterized protein</fullName>
    </submittedName>
</protein>
<evidence type="ECO:0000256" key="1">
    <source>
        <dbReference type="SAM" id="MobiDB-lite"/>
    </source>
</evidence>
<evidence type="ECO:0000313" key="3">
    <source>
        <dbReference type="Proteomes" id="UP000265520"/>
    </source>
</evidence>
<accession>A0A392TTD3</accession>
<dbReference type="Proteomes" id="UP000265520">
    <property type="component" value="Unassembled WGS sequence"/>
</dbReference>